<feature type="region of interest" description="Disordered" evidence="1">
    <location>
        <begin position="489"/>
        <end position="514"/>
    </location>
</feature>
<organism evidence="2 3">
    <name type="scientific">Heliocybe sulcata</name>
    <dbReference type="NCBI Taxonomy" id="5364"/>
    <lineage>
        <taxon>Eukaryota</taxon>
        <taxon>Fungi</taxon>
        <taxon>Dikarya</taxon>
        <taxon>Basidiomycota</taxon>
        <taxon>Agaricomycotina</taxon>
        <taxon>Agaricomycetes</taxon>
        <taxon>Gloeophyllales</taxon>
        <taxon>Gloeophyllaceae</taxon>
        <taxon>Heliocybe</taxon>
    </lineage>
</organism>
<dbReference type="OrthoDB" id="2447803at2759"/>
<feature type="compositionally biased region" description="Polar residues" evidence="1">
    <location>
        <begin position="271"/>
        <end position="283"/>
    </location>
</feature>
<dbReference type="EMBL" id="ML213503">
    <property type="protein sequence ID" value="TFK56305.1"/>
    <property type="molecule type" value="Genomic_DNA"/>
</dbReference>
<name>A0A5C3NHH3_9AGAM</name>
<protein>
    <recommendedName>
        <fullName evidence="4">F-box domain-containing protein</fullName>
    </recommendedName>
</protein>
<feature type="compositionally biased region" description="Low complexity" evidence="1">
    <location>
        <begin position="256"/>
        <end position="270"/>
    </location>
</feature>
<gene>
    <name evidence="2" type="ORF">OE88DRAFT_1729828</name>
</gene>
<feature type="compositionally biased region" description="Acidic residues" evidence="1">
    <location>
        <begin position="497"/>
        <end position="514"/>
    </location>
</feature>
<accession>A0A5C3NHH3</accession>
<reference evidence="2 3" key="1">
    <citation type="journal article" date="2019" name="Nat. Ecol. Evol.">
        <title>Megaphylogeny resolves global patterns of mushroom evolution.</title>
        <authorList>
            <person name="Varga T."/>
            <person name="Krizsan K."/>
            <person name="Foldi C."/>
            <person name="Dima B."/>
            <person name="Sanchez-Garcia M."/>
            <person name="Sanchez-Ramirez S."/>
            <person name="Szollosi G.J."/>
            <person name="Szarkandi J.G."/>
            <person name="Papp V."/>
            <person name="Albert L."/>
            <person name="Andreopoulos W."/>
            <person name="Angelini C."/>
            <person name="Antonin V."/>
            <person name="Barry K.W."/>
            <person name="Bougher N.L."/>
            <person name="Buchanan P."/>
            <person name="Buyck B."/>
            <person name="Bense V."/>
            <person name="Catcheside P."/>
            <person name="Chovatia M."/>
            <person name="Cooper J."/>
            <person name="Damon W."/>
            <person name="Desjardin D."/>
            <person name="Finy P."/>
            <person name="Geml J."/>
            <person name="Haridas S."/>
            <person name="Hughes K."/>
            <person name="Justo A."/>
            <person name="Karasinski D."/>
            <person name="Kautmanova I."/>
            <person name="Kiss B."/>
            <person name="Kocsube S."/>
            <person name="Kotiranta H."/>
            <person name="LaButti K.M."/>
            <person name="Lechner B.E."/>
            <person name="Liimatainen K."/>
            <person name="Lipzen A."/>
            <person name="Lukacs Z."/>
            <person name="Mihaltcheva S."/>
            <person name="Morgado L.N."/>
            <person name="Niskanen T."/>
            <person name="Noordeloos M.E."/>
            <person name="Ohm R.A."/>
            <person name="Ortiz-Santana B."/>
            <person name="Ovrebo C."/>
            <person name="Racz N."/>
            <person name="Riley R."/>
            <person name="Savchenko A."/>
            <person name="Shiryaev A."/>
            <person name="Soop K."/>
            <person name="Spirin V."/>
            <person name="Szebenyi C."/>
            <person name="Tomsovsky M."/>
            <person name="Tulloss R.E."/>
            <person name="Uehling J."/>
            <person name="Grigoriev I.V."/>
            <person name="Vagvolgyi C."/>
            <person name="Papp T."/>
            <person name="Martin F.M."/>
            <person name="Miettinen O."/>
            <person name="Hibbett D.S."/>
            <person name="Nagy L.G."/>
        </authorList>
    </citation>
    <scope>NUCLEOTIDE SEQUENCE [LARGE SCALE GENOMIC DNA]</scope>
    <source>
        <strain evidence="2 3">OMC1185</strain>
    </source>
</reference>
<evidence type="ECO:0000313" key="3">
    <source>
        <dbReference type="Proteomes" id="UP000305948"/>
    </source>
</evidence>
<evidence type="ECO:0008006" key="4">
    <source>
        <dbReference type="Google" id="ProtNLM"/>
    </source>
</evidence>
<keyword evidence="3" id="KW-1185">Reference proteome</keyword>
<dbReference type="Proteomes" id="UP000305948">
    <property type="component" value="Unassembled WGS sequence"/>
</dbReference>
<proteinExistence type="predicted"/>
<evidence type="ECO:0000313" key="2">
    <source>
        <dbReference type="EMBL" id="TFK56305.1"/>
    </source>
</evidence>
<dbReference type="AlphaFoldDB" id="A0A5C3NHH3"/>
<evidence type="ECO:0000256" key="1">
    <source>
        <dbReference type="SAM" id="MobiDB-lite"/>
    </source>
</evidence>
<feature type="region of interest" description="Disordered" evidence="1">
    <location>
        <begin position="255"/>
        <end position="288"/>
    </location>
</feature>
<sequence length="514" mass="57234">MRGLTITSCTDVSVSPALCTLYGPPTDAHHVQPPGALKLPIEIWWHIIADLKRSGRNWRSNLHHLSLMHRSITDLAFDALWEHMDDLAPLLMLTRFSRLDGFQRTRPSYSVSAPQRSSSEVDLGRFKAYSQRVRSLIYTYDGRASHPLVSAISKHTPFLPNLRHFVWRHRVLNDEPAFFSSSIAPLVYNFFGPSLTFLEIKAPFSKPRSRPPPLDSKPIPIFQDLWQAAPNLEILRLSGRFDSLGLDGLAQSELIPSASGAPSSRGSNPSESTVARSHPSAMSTEPREPKLFPSLASLTLENTPVETAANVVKLLGTPNLQTFKVADRTHDVPAQKLYDLFKAISGCFARTLATVHITVGAISQSSTSTSNNWLMIALGPLLDLHALHSLKRRHPHHGLTAQAFLEASRFSLLQTLRLWQVRDHSTPSINSPHLPELQHPNLHTLQVRYHEVAESRADGHAGMLDALFPNLEVKSFDLARKVASRLQDLRQNKQGMEDDDDTTQADDEDVAIAP</sequence>